<keyword evidence="1" id="KW-1133">Transmembrane helix</keyword>
<name>A0A0A2C2W5_PROMR</name>
<dbReference type="Proteomes" id="UP000030392">
    <property type="component" value="Unassembled WGS sequence"/>
</dbReference>
<dbReference type="EMBL" id="JNAX01000011">
    <property type="protein sequence ID" value="KGG20681.1"/>
    <property type="molecule type" value="Genomic_DNA"/>
</dbReference>
<protein>
    <submittedName>
        <fullName evidence="2">Uncharacterized protein</fullName>
    </submittedName>
</protein>
<proteinExistence type="predicted"/>
<dbReference type="RefSeq" id="WP_036906124.1">
    <property type="nucleotide sequence ID" value="NZ_CP138967.1"/>
</dbReference>
<evidence type="ECO:0000313" key="2">
    <source>
        <dbReference type="EMBL" id="KGG20681.1"/>
    </source>
</evidence>
<feature type="transmembrane region" description="Helical" evidence="1">
    <location>
        <begin position="20"/>
        <end position="45"/>
    </location>
</feature>
<reference evidence="3" key="1">
    <citation type="journal article" date="2014" name="Sci. Data">
        <title>Genomes of diverse isolates of the marine cyanobacterium Prochlorococcus.</title>
        <authorList>
            <person name="Biller S."/>
            <person name="Berube P."/>
            <person name="Thompson J."/>
            <person name="Kelly L."/>
            <person name="Roggensack S."/>
            <person name="Awad L."/>
            <person name="Roache-Johnson K."/>
            <person name="Ding H."/>
            <person name="Giovannoni S.J."/>
            <person name="Moore L.R."/>
            <person name="Chisholm S.W."/>
        </authorList>
    </citation>
    <scope>NUCLEOTIDE SEQUENCE [LARGE SCALE GENOMIC DNA]</scope>
    <source>
        <strain evidence="3">PAC1</strain>
    </source>
</reference>
<organism evidence="2 3">
    <name type="scientific">Prochlorococcus marinus str. PAC1</name>
    <dbReference type="NCBI Taxonomy" id="59924"/>
    <lineage>
        <taxon>Bacteria</taxon>
        <taxon>Bacillati</taxon>
        <taxon>Cyanobacteriota</taxon>
        <taxon>Cyanophyceae</taxon>
        <taxon>Synechococcales</taxon>
        <taxon>Prochlorococcaceae</taxon>
        <taxon>Prochlorococcus</taxon>
    </lineage>
</organism>
<evidence type="ECO:0000313" key="3">
    <source>
        <dbReference type="Proteomes" id="UP000030392"/>
    </source>
</evidence>
<accession>A0A0A2C2W5</accession>
<dbReference type="AlphaFoldDB" id="A0A0A2C2W5"/>
<gene>
    <name evidence="2" type="ORF">EV03_1182</name>
</gene>
<evidence type="ECO:0000256" key="1">
    <source>
        <dbReference type="SAM" id="Phobius"/>
    </source>
</evidence>
<keyword evidence="1" id="KW-0472">Membrane</keyword>
<comment type="caution">
    <text evidence="2">The sequence shown here is derived from an EMBL/GenBank/DDBJ whole genome shotgun (WGS) entry which is preliminary data.</text>
</comment>
<sequence length="79" mass="8367">MTEENKTHKNKCGGKSKAMLAYGMVQLGSSVISAIALSAIALSFCSLKQESKMFNECVEEVKATGQSSSNAVRFCNGGK</sequence>
<keyword evidence="1" id="KW-0812">Transmembrane</keyword>